<dbReference type="Gene3D" id="3.40.50.1580">
    <property type="entry name" value="Nucleoside phosphorylase domain"/>
    <property type="match status" value="1"/>
</dbReference>
<evidence type="ECO:0000259" key="2">
    <source>
        <dbReference type="PROSITE" id="PS50234"/>
    </source>
</evidence>
<dbReference type="SUPFAM" id="SSF53167">
    <property type="entry name" value="Purine and uridine phosphorylases"/>
    <property type="match status" value="1"/>
</dbReference>
<dbReference type="RefSeq" id="WP_110626218.1">
    <property type="nucleotide sequence ID" value="NZ_CP029788.1"/>
</dbReference>
<feature type="domain" description="VWFA" evidence="2">
    <location>
        <begin position="939"/>
        <end position="1141"/>
    </location>
</feature>
<dbReference type="EMBL" id="CP029788">
    <property type="protein sequence ID" value="AWT41282.1"/>
    <property type="molecule type" value="Genomic_DNA"/>
</dbReference>
<dbReference type="GO" id="GO:0008782">
    <property type="term" value="F:adenosylhomocysteine nucleosidase activity"/>
    <property type="evidence" value="ECO:0007669"/>
    <property type="project" value="TreeGrafter"/>
</dbReference>
<feature type="compositionally biased region" description="Gly residues" evidence="1">
    <location>
        <begin position="492"/>
        <end position="503"/>
    </location>
</feature>
<feature type="compositionally biased region" description="Low complexity" evidence="1">
    <location>
        <begin position="435"/>
        <end position="458"/>
    </location>
</feature>
<keyword evidence="4" id="KW-1185">Reference proteome</keyword>
<name>A0A2U9NVF8_STRAS</name>
<dbReference type="PANTHER" id="PTHR46832">
    <property type="entry name" value="5'-METHYLTHIOADENOSINE/S-ADENOSYLHOMOCYSTEINE NUCLEOSIDASE"/>
    <property type="match status" value="1"/>
</dbReference>
<dbReference type="InterPro" id="IPR036465">
    <property type="entry name" value="vWFA_dom_sf"/>
</dbReference>
<reference evidence="3 4" key="1">
    <citation type="submission" date="2018-06" db="EMBL/GenBank/DDBJ databases">
        <title>The complete genome sequence of a nosiheptide producer Streptomyces actuosus ATCC 25421: deducing the ability of producing a new class III lantibiotics.</title>
        <authorList>
            <person name="Liu W."/>
            <person name="Sun F."/>
            <person name="Hu Y."/>
        </authorList>
    </citation>
    <scope>NUCLEOTIDE SEQUENCE [LARGE SCALE GENOMIC DNA]</scope>
    <source>
        <strain evidence="3 4">ATCC 25421</strain>
    </source>
</reference>
<dbReference type="GO" id="GO:0009116">
    <property type="term" value="P:nucleoside metabolic process"/>
    <property type="evidence" value="ECO:0007669"/>
    <property type="project" value="InterPro"/>
</dbReference>
<dbReference type="PANTHER" id="PTHR46832:SF1">
    <property type="entry name" value="5'-METHYLTHIOADENOSINE_S-ADENOSYLHOMOCYSTEINE NUCLEOSIDASE"/>
    <property type="match status" value="1"/>
</dbReference>
<sequence>MTDSPPTVVILTALPVEYLAVRAHLTDVLRREHPSGTVFDCGRLADTGFTAALALIGEGNETAALITEQAHHLFSPRALLFVGVAGGLSDELEIGDVVVGTRIYAYHGAKVASGTSLARPRAWEASWRLLQAALHATFDPDVTVRYKPIAAGEVVLNDRSSDLAAQLRQSYNDAAAIEMESAGVGRAAHLLGRLDALTIRGISDKADGHKHAADARGMQQLAATRAASAAVAVLRELGRSVVGASPAGTRETWPDPGSDGTGVPVTSSGRLPGAGGPAGADEPPRTHPAGPGAALPATGTRIPTAGPQDAVPRTHGPGDGPHDAVPLPVTATGAPEDATPRAHTPADGPEDAIPHSSTPVGRPTDTAPHSPTPAGRPAGTAPHSPTATPRPDDAAPRPHTATTSPVPGSGSEHAQPSAEGSSTWTSQTGVSTPGPYTSAESSPTPATRTTPAPQTTPEHPTPESPSRAHTGTGTPQGPHGSDSNTGKPTTGSGPGSGSGGPGTPTGPRPPRRLPSLGPLTRHPRASLVGLALAVVLAVLFGTLWPGGGSEGGQTAANSIKKASALPSCSPGTADTTLRIAASVDLSKSLIDAAGEYGARKAQGHCVKIAVDGVNSGTAMRALAAGWSEADGPAPDVWSPAGSDWLALARTRATPEALRKLPETSEPIVTSPLTIAMPDPMARALGWPEQRVGWKDLAQWAENPQDFWARRGQKQWGALKLGKTNPDYSTSGLNATIGAFYARTGTVGELSEQNVDDPENQKLVRAIEKSVVHYGDTTLTFLANLRAADDKGGREEALRYISAVTVEESSVVAYNRGYPCGAYSDEPGCARTSPPTTPLRSVYPKDSNPRSDHPYITLNGLPAQKTAVARDFLRYLHDRSVFDAFFGPYGFRTHDGRPGAQVTQDNGARDDVELTQYHAPKGHVLARVQEVWAKLRRPADVLVVIDTSTSMDDKVPGEGRTKMELLKAAEPALFGQFGPQDRVGLWKFSNAANMGGIHHYQQLVPIGPLDERPPGADTTRRKQLTREVQGLVPNGATGLYGTVDAAVASLRASYDPDAINAIVLLTDGRNEGVPDKPTLSDVLSRIGTPDRRVRVFTIAYGAEADQQDAGGRTVLEKIATATGGRAYDARDPKAIVDVLTSVISNF</sequence>
<proteinExistence type="predicted"/>
<feature type="compositionally biased region" description="Polar residues" evidence="1">
    <location>
        <begin position="412"/>
        <end position="431"/>
    </location>
</feature>
<dbReference type="AlphaFoldDB" id="A0A2U9NVF8"/>
<evidence type="ECO:0000256" key="1">
    <source>
        <dbReference type="SAM" id="MobiDB-lite"/>
    </source>
</evidence>
<evidence type="ECO:0000313" key="4">
    <source>
        <dbReference type="Proteomes" id="UP000247634"/>
    </source>
</evidence>
<dbReference type="InterPro" id="IPR002035">
    <property type="entry name" value="VWF_A"/>
</dbReference>
<gene>
    <name evidence="3" type="ORF">DMT42_02440</name>
</gene>
<dbReference type="SUPFAM" id="SSF53300">
    <property type="entry name" value="vWA-like"/>
    <property type="match status" value="1"/>
</dbReference>
<dbReference type="PROSITE" id="PS50234">
    <property type="entry name" value="VWFA"/>
    <property type="match status" value="1"/>
</dbReference>
<accession>A0A2U9NVF8</accession>
<dbReference type="GO" id="GO:0005829">
    <property type="term" value="C:cytosol"/>
    <property type="evidence" value="ECO:0007669"/>
    <property type="project" value="TreeGrafter"/>
</dbReference>
<dbReference type="SMART" id="SM00327">
    <property type="entry name" value="VWA"/>
    <property type="match status" value="1"/>
</dbReference>
<dbReference type="Pfam" id="PF01048">
    <property type="entry name" value="PNP_UDP_1"/>
    <property type="match status" value="1"/>
</dbReference>
<dbReference type="KEGG" id="sact:DMT42_02440"/>
<dbReference type="Pfam" id="PF00092">
    <property type="entry name" value="VWA"/>
    <property type="match status" value="1"/>
</dbReference>
<feature type="compositionally biased region" description="Low complexity" evidence="1">
    <location>
        <begin position="469"/>
        <end position="480"/>
    </location>
</feature>
<dbReference type="OrthoDB" id="5621159at2"/>
<feature type="region of interest" description="Disordered" evidence="1">
    <location>
        <begin position="827"/>
        <end position="848"/>
    </location>
</feature>
<dbReference type="InterPro" id="IPR035994">
    <property type="entry name" value="Nucleoside_phosphorylase_sf"/>
</dbReference>
<dbReference type="Pfam" id="PF13531">
    <property type="entry name" value="SBP_bac_11"/>
    <property type="match status" value="1"/>
</dbReference>
<feature type="region of interest" description="Disordered" evidence="1">
    <location>
        <begin position="244"/>
        <end position="520"/>
    </location>
</feature>
<dbReference type="GO" id="GO:0008930">
    <property type="term" value="F:methylthioadenosine nucleosidase activity"/>
    <property type="evidence" value="ECO:0007669"/>
    <property type="project" value="TreeGrafter"/>
</dbReference>
<protein>
    <recommendedName>
        <fullName evidence="2">VWFA domain-containing protein</fullName>
    </recommendedName>
</protein>
<dbReference type="GO" id="GO:0019284">
    <property type="term" value="P:L-methionine salvage from S-adenosylmethionine"/>
    <property type="evidence" value="ECO:0007669"/>
    <property type="project" value="TreeGrafter"/>
</dbReference>
<dbReference type="InterPro" id="IPR000845">
    <property type="entry name" value="Nucleoside_phosphorylase_d"/>
</dbReference>
<organism evidence="3 4">
    <name type="scientific">Streptomyces actuosus</name>
    <dbReference type="NCBI Taxonomy" id="1885"/>
    <lineage>
        <taxon>Bacteria</taxon>
        <taxon>Bacillati</taxon>
        <taxon>Actinomycetota</taxon>
        <taxon>Actinomycetes</taxon>
        <taxon>Kitasatosporales</taxon>
        <taxon>Streptomycetaceae</taxon>
        <taxon>Streptomyces</taxon>
    </lineage>
</organism>
<dbReference type="Gene3D" id="3.40.50.410">
    <property type="entry name" value="von Willebrand factor, type A domain"/>
    <property type="match status" value="1"/>
</dbReference>
<evidence type="ECO:0000313" key="3">
    <source>
        <dbReference type="EMBL" id="AWT41282.1"/>
    </source>
</evidence>
<feature type="compositionally biased region" description="Low complexity" evidence="1">
    <location>
        <begin position="372"/>
        <end position="389"/>
    </location>
</feature>
<dbReference type="Proteomes" id="UP000247634">
    <property type="component" value="Chromosome"/>
</dbReference>
<feature type="compositionally biased region" description="Low complexity" evidence="1">
    <location>
        <begin position="287"/>
        <end position="300"/>
    </location>
</feature>
<dbReference type="CDD" id="cd09008">
    <property type="entry name" value="MTAN"/>
    <property type="match status" value="1"/>
</dbReference>